<feature type="coiled-coil region" evidence="1">
    <location>
        <begin position="412"/>
        <end position="439"/>
    </location>
</feature>
<feature type="transmembrane region" description="Helical" evidence="2">
    <location>
        <begin position="206"/>
        <end position="228"/>
    </location>
</feature>
<dbReference type="Gene3D" id="2.60.40.2380">
    <property type="match status" value="1"/>
</dbReference>
<dbReference type="HOGENOM" id="CLU_016301_0_0_6"/>
<dbReference type="GO" id="GO:0071111">
    <property type="term" value="F:cyclic-guanylate-specific phosphodiesterase activity"/>
    <property type="evidence" value="ECO:0007669"/>
    <property type="project" value="InterPro"/>
</dbReference>
<dbReference type="InterPro" id="IPR011622">
    <property type="entry name" value="7TMR_DISM_rcpt_extracell_dom2"/>
</dbReference>
<keyword evidence="1" id="KW-0175">Coiled coil</keyword>
<feature type="transmembrane region" description="Helical" evidence="2">
    <location>
        <begin position="235"/>
        <end position="261"/>
    </location>
</feature>
<dbReference type="Pfam" id="PF07696">
    <property type="entry name" value="7TMR-DISMED2"/>
    <property type="match status" value="1"/>
</dbReference>
<dbReference type="InterPro" id="IPR029787">
    <property type="entry name" value="Nucleotide_cyclase"/>
</dbReference>
<dbReference type="SUPFAM" id="SSF55073">
    <property type="entry name" value="Nucleotide cyclase"/>
    <property type="match status" value="1"/>
</dbReference>
<organism evidence="4 5">
    <name type="scientific">Marinobacter nanhaiticus D15-8W</name>
    <dbReference type="NCBI Taxonomy" id="626887"/>
    <lineage>
        <taxon>Bacteria</taxon>
        <taxon>Pseudomonadati</taxon>
        <taxon>Pseudomonadota</taxon>
        <taxon>Gammaproteobacteria</taxon>
        <taxon>Pseudomonadales</taxon>
        <taxon>Marinobacteraceae</taxon>
        <taxon>Marinobacter</taxon>
    </lineage>
</organism>
<keyword evidence="2" id="KW-1133">Transmembrane helix</keyword>
<dbReference type="SMART" id="SM00052">
    <property type="entry name" value="EAL"/>
    <property type="match status" value="1"/>
</dbReference>
<feature type="transmembrane region" description="Helical" evidence="2">
    <location>
        <begin position="352"/>
        <end position="373"/>
    </location>
</feature>
<keyword evidence="2" id="KW-0812">Transmembrane</keyword>
<dbReference type="InterPro" id="IPR001633">
    <property type="entry name" value="EAL_dom"/>
</dbReference>
<dbReference type="CDD" id="cd01948">
    <property type="entry name" value="EAL"/>
    <property type="match status" value="1"/>
</dbReference>
<comment type="caution">
    <text evidence="4">The sequence shown here is derived from an EMBL/GenBank/DDBJ whole genome shotgun (WGS) entry which is preliminary data.</text>
</comment>
<dbReference type="InterPro" id="IPR011623">
    <property type="entry name" value="7TMR_DISM_rcpt_extracell_dom1"/>
</dbReference>
<dbReference type="Pfam" id="PF07695">
    <property type="entry name" value="7TMR-DISM_7TM"/>
    <property type="match status" value="1"/>
</dbReference>
<feature type="domain" description="EAL" evidence="3">
    <location>
        <begin position="607"/>
        <end position="853"/>
    </location>
</feature>
<accession>N6W5Y2</accession>
<dbReference type="PROSITE" id="PS50883">
    <property type="entry name" value="EAL"/>
    <property type="match status" value="1"/>
</dbReference>
<feature type="transmembrane region" description="Helical" evidence="2">
    <location>
        <begin position="385"/>
        <end position="406"/>
    </location>
</feature>
<dbReference type="PANTHER" id="PTHR33121:SF70">
    <property type="entry name" value="SIGNALING PROTEIN YKOW"/>
    <property type="match status" value="1"/>
</dbReference>
<evidence type="ECO:0000256" key="1">
    <source>
        <dbReference type="SAM" id="Coils"/>
    </source>
</evidence>
<dbReference type="Pfam" id="PF00563">
    <property type="entry name" value="EAL"/>
    <property type="match status" value="1"/>
</dbReference>
<evidence type="ECO:0000313" key="5">
    <source>
        <dbReference type="Proteomes" id="UP000013165"/>
    </source>
</evidence>
<evidence type="ECO:0000256" key="2">
    <source>
        <dbReference type="SAM" id="Phobius"/>
    </source>
</evidence>
<dbReference type="PANTHER" id="PTHR33121">
    <property type="entry name" value="CYCLIC DI-GMP PHOSPHODIESTERASE PDEF"/>
    <property type="match status" value="1"/>
</dbReference>
<feature type="transmembrane region" description="Helical" evidence="2">
    <location>
        <begin position="324"/>
        <end position="345"/>
    </location>
</feature>
<evidence type="ECO:0000259" key="3">
    <source>
        <dbReference type="PROSITE" id="PS50883"/>
    </source>
</evidence>
<feature type="transmembrane region" description="Helical" evidence="2">
    <location>
        <begin position="267"/>
        <end position="286"/>
    </location>
</feature>
<dbReference type="Gene3D" id="3.30.70.270">
    <property type="match status" value="1"/>
</dbReference>
<reference evidence="4 5" key="1">
    <citation type="journal article" date="2013" name="Genome Announc.">
        <title>Genome Sequence of the Polycyclic Aromatic Hydrocarbon-Degrading Bacterium Strain Marinobacter nanhaiticus D15-8WT.</title>
        <authorList>
            <person name="Cui Z."/>
            <person name="Gao W."/>
            <person name="Li Q."/>
            <person name="Xu G."/>
            <person name="Zheng L."/>
        </authorList>
    </citation>
    <scope>NUCLEOTIDE SEQUENCE [LARGE SCALE GENOMIC DNA]</scope>
    <source>
        <strain evidence="4 5">D15-8W</strain>
    </source>
</reference>
<dbReference type="InterPro" id="IPR050706">
    <property type="entry name" value="Cyclic-di-GMP_PDE-like"/>
</dbReference>
<keyword evidence="5" id="KW-1185">Reference proteome</keyword>
<dbReference type="Proteomes" id="UP000013165">
    <property type="component" value="Unassembled WGS sequence"/>
</dbReference>
<dbReference type="Gene3D" id="3.20.20.450">
    <property type="entry name" value="EAL domain"/>
    <property type="match status" value="1"/>
</dbReference>
<dbReference type="EMBL" id="APLQ01000011">
    <property type="protein sequence ID" value="ENO15614.1"/>
    <property type="molecule type" value="Genomic_DNA"/>
</dbReference>
<feature type="transmembrane region" description="Helical" evidence="2">
    <location>
        <begin position="298"/>
        <end position="318"/>
    </location>
</feature>
<dbReference type="OrthoDB" id="6279314at2"/>
<name>N6W5Y2_9GAMM</name>
<sequence length="853" mass="95253">MGKFPRCVLRLRYRVWLPLALFFAIGGYSLGLNLTPAYGSANPVPLSPLVSNAWVDTLQSDIRFRTASLDQVLKDQSWIDNRDWQPLDTTHAGLGYLDGPATFRVELSNPSVHPLSLLLRIQAPSLDQVRAVAILETGETNRLPVLGDSFPFSERMVELPELIWPVVLPPTSYTTFLFEVVNSGPTLFPFSVSRPEQLLSEAGTEIAWKAGLYGILLFALVFDLALLLTLRSMAAAWLTCLVATILLTQLCVDGFGLWLLWPHWPGVNNLLTPMIPLSAVALLGFSRHFLGLVGRTQLTFRAASIPLVLLAVLAPLHIVGIGQATTLVASTAALLLVLIVAILHIRENPEARYLAIALVMLFIGAATAMLRTIGWMPVNAVTTSGFYIGAASAAVFLTLVVGYRLVEERRRRMNATQRVAEERRLRTRLEQDYDRLMASHRITRRPNRPIMEQALDRLIQSGHSFVVGLLRLERYGEIERALGYQEAENLLRVYLARFCRYLEGQFPDQLVLFQGHPLGTVDTANHVIALRTDNGSIPWNAIRQWLEQSFSEDHYAFSWLSRLGLAYAPEHGSSGSQLISRAGFASLATDTTINVYDPRSEEEQNLQHFLILDLDRALRTGGIHLAYQPKICLRDNRVIAYEALIRWNHPDYGLIRPDQWIPFAEQVGAIHGVTLWAIERAVQDLPRLEQKAGRPVMVAVNISARDLARSDFHSEAQAILSRYGVTPNNVMLEITETAVMRNADQARQMLEKLSRAGFRIALDDFGTGYSSLSALASFSLDELKIDRSFLTDIPTDAIRQRIFHTAVELGEALDLRIVVEGVETAAVADWLQRYPGLCGQGYYWGRPEPLSIL</sequence>
<dbReference type="SUPFAM" id="SSF141868">
    <property type="entry name" value="EAL domain-like"/>
    <property type="match status" value="1"/>
</dbReference>
<dbReference type="PATRIC" id="fig|626887.3.peg.1944"/>
<dbReference type="AlphaFoldDB" id="N6W5Y2"/>
<protein>
    <submittedName>
        <fullName evidence="4">EAL domain-containing protein</fullName>
    </submittedName>
</protein>
<evidence type="ECO:0000313" key="4">
    <source>
        <dbReference type="EMBL" id="ENO15614.1"/>
    </source>
</evidence>
<dbReference type="eggNOG" id="COG2200">
    <property type="taxonomic scope" value="Bacteria"/>
</dbReference>
<gene>
    <name evidence="4" type="ORF">J057_09686</name>
</gene>
<keyword evidence="2" id="KW-0472">Membrane</keyword>
<dbReference type="STRING" id="626887.J057_09686"/>
<dbReference type="InterPro" id="IPR035919">
    <property type="entry name" value="EAL_sf"/>
</dbReference>
<dbReference type="eggNOG" id="COG2199">
    <property type="taxonomic scope" value="Bacteria"/>
</dbReference>
<dbReference type="RefSeq" id="WP_004579910.1">
    <property type="nucleotide sequence ID" value="NZ_AP028878.1"/>
</dbReference>
<dbReference type="InterPro" id="IPR043128">
    <property type="entry name" value="Rev_trsase/Diguanyl_cyclase"/>
</dbReference>
<proteinExistence type="predicted"/>